<evidence type="ECO:0000313" key="1">
    <source>
        <dbReference type="EMBL" id="MBK6088613.1"/>
    </source>
</evidence>
<proteinExistence type="predicted"/>
<organism evidence="1 2">
    <name type="scientific">Ruminococcus difficilis</name>
    <dbReference type="NCBI Taxonomy" id="2763069"/>
    <lineage>
        <taxon>Bacteria</taxon>
        <taxon>Bacillati</taxon>
        <taxon>Bacillota</taxon>
        <taxon>Clostridia</taxon>
        <taxon>Eubacteriales</taxon>
        <taxon>Oscillospiraceae</taxon>
        <taxon>Ruminococcus</taxon>
    </lineage>
</organism>
<protein>
    <recommendedName>
        <fullName evidence="3">Dockerin domain-containing protein</fullName>
    </recommendedName>
</protein>
<dbReference type="EMBL" id="JAEQMG010000070">
    <property type="protein sequence ID" value="MBK6088613.1"/>
    <property type="molecule type" value="Genomic_DNA"/>
</dbReference>
<gene>
    <name evidence="1" type="ORF">JKK62_08100</name>
</gene>
<evidence type="ECO:0008006" key="3">
    <source>
        <dbReference type="Google" id="ProtNLM"/>
    </source>
</evidence>
<reference evidence="1" key="1">
    <citation type="submission" date="2021-01" db="EMBL/GenBank/DDBJ databases">
        <title>Genome public.</title>
        <authorList>
            <person name="Liu C."/>
            <person name="Sun Q."/>
        </authorList>
    </citation>
    <scope>NUCLEOTIDE SEQUENCE</scope>
    <source>
        <strain evidence="1">M6</strain>
    </source>
</reference>
<dbReference type="Gene3D" id="1.10.1330.10">
    <property type="entry name" value="Dockerin domain"/>
    <property type="match status" value="1"/>
</dbReference>
<dbReference type="InterPro" id="IPR036439">
    <property type="entry name" value="Dockerin_dom_sf"/>
</dbReference>
<sequence length="224" mass="24634">FAAFLGNSPTVSAFGMDDLKSDSRMQLGYSIINGYSKLSARSGLTDYSKTAVYCGQDLSNPYLLALAGTFYFTNGVDLERTLTDNGYALGLVRKLNAFLERMGVKNERLTSLKAALKNEKVPVTESLDSVGLLFIKTDSAFAGRLMNDDRVDFVFAGGEVPPSMKDLNMDGRSDFEDASYIQRFLAGELVYPDADENEYIKFATDIDGDKNQDIRDATALLRDA</sequence>
<dbReference type="Proteomes" id="UP000633365">
    <property type="component" value="Unassembled WGS sequence"/>
</dbReference>
<dbReference type="GO" id="GO:0000272">
    <property type="term" value="P:polysaccharide catabolic process"/>
    <property type="evidence" value="ECO:0007669"/>
    <property type="project" value="InterPro"/>
</dbReference>
<accession>A0A934WQS4</accession>
<dbReference type="RefSeq" id="WP_201427505.1">
    <property type="nucleotide sequence ID" value="NZ_JAEQMG010000070.1"/>
</dbReference>
<comment type="caution">
    <text evidence="1">The sequence shown here is derived from an EMBL/GenBank/DDBJ whole genome shotgun (WGS) entry which is preliminary data.</text>
</comment>
<keyword evidence="2" id="KW-1185">Reference proteome</keyword>
<dbReference type="AlphaFoldDB" id="A0A934WQS4"/>
<evidence type="ECO:0000313" key="2">
    <source>
        <dbReference type="Proteomes" id="UP000633365"/>
    </source>
</evidence>
<name>A0A934WQS4_9FIRM</name>
<feature type="non-terminal residue" evidence="1">
    <location>
        <position position="1"/>
    </location>
</feature>